<accession>A0A0A0YPF8</accession>
<evidence type="ECO:0000313" key="2">
    <source>
        <dbReference type="EMBL" id="AIX12214.1"/>
    </source>
</evidence>
<dbReference type="Proteomes" id="UP000030323">
    <property type="component" value="Segment"/>
</dbReference>
<dbReference type="EMBL" id="KM236240">
    <property type="protein sequence ID" value="AIX12214.1"/>
    <property type="molecule type" value="Genomic_DNA"/>
</dbReference>
<feature type="region of interest" description="Disordered" evidence="1">
    <location>
        <begin position="66"/>
        <end position="90"/>
    </location>
</feature>
<dbReference type="RefSeq" id="YP_009146676.1">
    <property type="nucleotide sequence ID" value="NC_027331.1"/>
</dbReference>
<gene>
    <name evidence="2" type="ORF">CPT_Moon243</name>
</gene>
<feature type="compositionally biased region" description="Basic and acidic residues" evidence="1">
    <location>
        <begin position="81"/>
        <end position="90"/>
    </location>
</feature>
<reference evidence="2 3" key="1">
    <citation type="journal article" date="2015" name="Genome Announc.">
        <title>Complete Genome Sequence of Citrobacter freundii Myophage Moon.</title>
        <authorList>
            <person name="Edwards G.B."/>
            <person name="Luna A.J."/>
            <person name="Hernandez A.C."/>
            <person name="Kuty Everett G.F."/>
        </authorList>
    </citation>
    <scope>NUCLEOTIDE SEQUENCE [LARGE SCALE GENOMIC DNA]</scope>
</reference>
<evidence type="ECO:0000313" key="3">
    <source>
        <dbReference type="Proteomes" id="UP000030323"/>
    </source>
</evidence>
<organism evidence="2 3">
    <name type="scientific">Citrobacter phage Moon</name>
    <dbReference type="NCBI Taxonomy" id="1540095"/>
    <lineage>
        <taxon>Viruses</taxon>
        <taxon>Duplodnaviria</taxon>
        <taxon>Heunggongvirae</taxon>
        <taxon>Uroviricota</taxon>
        <taxon>Caudoviricetes</taxon>
        <taxon>Pantevenvirales</taxon>
        <taxon>Straboviridae</taxon>
        <taxon>Tevenvirinae</taxon>
        <taxon>Moonvirus</taxon>
        <taxon>Moonvirus moon</taxon>
    </lineage>
</organism>
<name>A0A0A0YPF8_9CAUD</name>
<proteinExistence type="predicted"/>
<protein>
    <submittedName>
        <fullName evidence="2">I-spanin</fullName>
    </submittedName>
</protein>
<dbReference type="GeneID" id="24721842"/>
<keyword evidence="3" id="KW-1185">Reference proteome</keyword>
<evidence type="ECO:0000256" key="1">
    <source>
        <dbReference type="SAM" id="MobiDB-lite"/>
    </source>
</evidence>
<dbReference type="KEGG" id="vg:24721842"/>
<sequence>MFKITNLHVAAIAILLFGYGVIKVQFARIDGLKSDLQTIQQVATQQGEAIKQLKTDYSNIMKYDEQRKENRAEADTSNAKMTKDSKRENVVKAKPKLVEKQINESFNKFALDLQETTR</sequence>